<dbReference type="Pfam" id="PF00650">
    <property type="entry name" value="CRAL_TRIO"/>
    <property type="match status" value="1"/>
</dbReference>
<dbReference type="InterPro" id="IPR036865">
    <property type="entry name" value="CRAL-TRIO_dom_sf"/>
</dbReference>
<gene>
    <name evidence="2" type="ORF">PHAECO_LOCUS8036</name>
</gene>
<dbReference type="SMART" id="SM00516">
    <property type="entry name" value="SEC14"/>
    <property type="match status" value="1"/>
</dbReference>
<dbReference type="OrthoDB" id="6575879at2759"/>
<proteinExistence type="predicted"/>
<accession>A0A9P0DSX5</accession>
<evidence type="ECO:0000259" key="1">
    <source>
        <dbReference type="SMART" id="SM00516"/>
    </source>
</evidence>
<evidence type="ECO:0000313" key="2">
    <source>
        <dbReference type="EMBL" id="CAH1163225.1"/>
    </source>
</evidence>
<dbReference type="InterPro" id="IPR036273">
    <property type="entry name" value="CRAL/TRIO_N_dom_sf"/>
</dbReference>
<dbReference type="SUPFAM" id="SSF46938">
    <property type="entry name" value="CRAL/TRIO N-terminal domain"/>
    <property type="match status" value="1"/>
</dbReference>
<dbReference type="Gene3D" id="3.40.525.10">
    <property type="entry name" value="CRAL-TRIO lipid binding domain"/>
    <property type="match status" value="1"/>
</dbReference>
<dbReference type="InterPro" id="IPR001251">
    <property type="entry name" value="CRAL-TRIO_dom"/>
</dbReference>
<dbReference type="PANTHER" id="PTHR10174">
    <property type="entry name" value="ALPHA-TOCOPHEROL TRANSFER PROTEIN-RELATED"/>
    <property type="match status" value="1"/>
</dbReference>
<dbReference type="SUPFAM" id="SSF52087">
    <property type="entry name" value="CRAL/TRIO domain"/>
    <property type="match status" value="1"/>
</dbReference>
<name>A0A9P0DSX5_PHACE</name>
<keyword evidence="3" id="KW-1185">Reference proteome</keyword>
<dbReference type="CDD" id="cd00170">
    <property type="entry name" value="SEC14"/>
    <property type="match status" value="1"/>
</dbReference>
<organism evidence="2 3">
    <name type="scientific">Phaedon cochleariae</name>
    <name type="common">Mustard beetle</name>
    <dbReference type="NCBI Taxonomy" id="80249"/>
    <lineage>
        <taxon>Eukaryota</taxon>
        <taxon>Metazoa</taxon>
        <taxon>Ecdysozoa</taxon>
        <taxon>Arthropoda</taxon>
        <taxon>Hexapoda</taxon>
        <taxon>Insecta</taxon>
        <taxon>Pterygota</taxon>
        <taxon>Neoptera</taxon>
        <taxon>Endopterygota</taxon>
        <taxon>Coleoptera</taxon>
        <taxon>Polyphaga</taxon>
        <taxon>Cucujiformia</taxon>
        <taxon>Chrysomeloidea</taxon>
        <taxon>Chrysomelidae</taxon>
        <taxon>Chrysomelinae</taxon>
        <taxon>Chrysomelini</taxon>
        <taxon>Phaedon</taxon>
    </lineage>
</organism>
<dbReference type="Gene3D" id="1.20.5.1200">
    <property type="entry name" value="Alpha-tocopherol transfer"/>
    <property type="match status" value="1"/>
</dbReference>
<dbReference type="Proteomes" id="UP001153737">
    <property type="component" value="Chromosome 4"/>
</dbReference>
<dbReference type="GO" id="GO:1902936">
    <property type="term" value="F:phosphatidylinositol bisphosphate binding"/>
    <property type="evidence" value="ECO:0007669"/>
    <property type="project" value="TreeGrafter"/>
</dbReference>
<dbReference type="GO" id="GO:0016020">
    <property type="term" value="C:membrane"/>
    <property type="evidence" value="ECO:0007669"/>
    <property type="project" value="TreeGrafter"/>
</dbReference>
<reference evidence="2" key="2">
    <citation type="submission" date="2022-10" db="EMBL/GenBank/DDBJ databases">
        <authorList>
            <consortium name="ENA_rothamsted_submissions"/>
            <consortium name="culmorum"/>
            <person name="King R."/>
        </authorList>
    </citation>
    <scope>NUCLEOTIDE SEQUENCE</scope>
</reference>
<sequence length="307" mass="36480">MYSKTDYFENMNNQSEMALKKHTKTKEDLREYIEIIRKWIESQPHLPEIPNDSLIGNFLFMNKFSIEGTKQRLDMYYTKQSLIPEFFQDNNPDLPLIRSSFETFYYFPIPRSTDEGHRITIFKLIDPNPDNFNENLFFAQLFNTFEVRLHEDFFVGEILVYDFRDVSLHHIVKMTPTLIKKSTTVLEKVFNNSVHQIHIVNYPPFADTLIRMAKQIMKQKLVKRLHLHQGMDKIADFVPVKFLPKEFGGEERSLKELHELWKLKVADYRKRFADLSKLKVDEAKRPTPLINDDLLGFHGNFKKLNVD</sequence>
<evidence type="ECO:0000313" key="3">
    <source>
        <dbReference type="Proteomes" id="UP001153737"/>
    </source>
</evidence>
<feature type="domain" description="CRAL-TRIO" evidence="1">
    <location>
        <begin position="97"/>
        <end position="252"/>
    </location>
</feature>
<dbReference type="PRINTS" id="PR00180">
    <property type="entry name" value="CRETINALDHBP"/>
</dbReference>
<dbReference type="PANTHER" id="PTHR10174:SF222">
    <property type="entry name" value="GH10083P-RELATED"/>
    <property type="match status" value="1"/>
</dbReference>
<dbReference type="EMBL" id="OU896710">
    <property type="protein sequence ID" value="CAH1163225.1"/>
    <property type="molecule type" value="Genomic_DNA"/>
</dbReference>
<protein>
    <recommendedName>
        <fullName evidence="1">CRAL-TRIO domain-containing protein</fullName>
    </recommendedName>
</protein>
<dbReference type="AlphaFoldDB" id="A0A9P0DSX5"/>
<reference evidence="2" key="1">
    <citation type="submission" date="2022-01" db="EMBL/GenBank/DDBJ databases">
        <authorList>
            <person name="King R."/>
        </authorList>
    </citation>
    <scope>NUCLEOTIDE SEQUENCE</scope>
</reference>